<dbReference type="AlphaFoldDB" id="A0ABD5XW33"/>
<name>A0ABD5XW33_9EURY</name>
<sequence>MYRAVSVVVFPVPAPARSETLRSRAVFAASLFGFEAGVVDHRRNLCPAATSVE</sequence>
<evidence type="ECO:0000313" key="2">
    <source>
        <dbReference type="Proteomes" id="UP001596368"/>
    </source>
</evidence>
<gene>
    <name evidence="1" type="ORF">ACFQRB_16935</name>
</gene>
<proteinExistence type="predicted"/>
<comment type="caution">
    <text evidence="1">The sequence shown here is derived from an EMBL/GenBank/DDBJ whole genome shotgun (WGS) entry which is preliminary data.</text>
</comment>
<organism evidence="1 2">
    <name type="scientific">Halobaculum litoreum</name>
    <dbReference type="NCBI Taxonomy" id="3031998"/>
    <lineage>
        <taxon>Archaea</taxon>
        <taxon>Methanobacteriati</taxon>
        <taxon>Methanobacteriota</taxon>
        <taxon>Stenosarchaea group</taxon>
        <taxon>Halobacteria</taxon>
        <taxon>Halobacteriales</taxon>
        <taxon>Haloferacaceae</taxon>
        <taxon>Halobaculum</taxon>
    </lineage>
</organism>
<accession>A0ABD5XW33</accession>
<reference evidence="1 2" key="1">
    <citation type="journal article" date="2019" name="Int. J. Syst. Evol. Microbiol.">
        <title>The Global Catalogue of Microorganisms (GCM) 10K type strain sequencing project: providing services to taxonomists for standard genome sequencing and annotation.</title>
        <authorList>
            <consortium name="The Broad Institute Genomics Platform"/>
            <consortium name="The Broad Institute Genome Sequencing Center for Infectious Disease"/>
            <person name="Wu L."/>
            <person name="Ma J."/>
        </authorList>
    </citation>
    <scope>NUCLEOTIDE SEQUENCE [LARGE SCALE GENOMIC DNA]</scope>
    <source>
        <strain evidence="1 2">DT92</strain>
    </source>
</reference>
<dbReference type="EMBL" id="JBHSZG010000002">
    <property type="protein sequence ID" value="MFC7137683.1"/>
    <property type="molecule type" value="Genomic_DNA"/>
</dbReference>
<evidence type="ECO:0000313" key="1">
    <source>
        <dbReference type="EMBL" id="MFC7137683.1"/>
    </source>
</evidence>
<dbReference type="Proteomes" id="UP001596368">
    <property type="component" value="Unassembled WGS sequence"/>
</dbReference>
<protein>
    <submittedName>
        <fullName evidence="1">Uncharacterized protein</fullName>
    </submittedName>
</protein>
<keyword evidence="2" id="KW-1185">Reference proteome</keyword>